<sequence>MCAEQDQASAFAKTTNGEYKNRVFGNKSLDWIDERGTGAEQDILFLRMGEALAKQATTTAYVLMLAGQSIANFWQNHEYSSLDEDGVNVIAVSALDFNDQKTYVHDQHFGRASMARSFA</sequence>
<name>A0A6A6AB29_9PLEO</name>
<reference evidence="1" key="1">
    <citation type="journal article" date="2020" name="Stud. Mycol.">
        <title>101 Dothideomycetes genomes: a test case for predicting lifestyles and emergence of pathogens.</title>
        <authorList>
            <person name="Haridas S."/>
            <person name="Albert R."/>
            <person name="Binder M."/>
            <person name="Bloem J."/>
            <person name="Labutti K."/>
            <person name="Salamov A."/>
            <person name="Andreopoulos B."/>
            <person name="Baker S."/>
            <person name="Barry K."/>
            <person name="Bills G."/>
            <person name="Bluhm B."/>
            <person name="Cannon C."/>
            <person name="Castanera R."/>
            <person name="Culley D."/>
            <person name="Daum C."/>
            <person name="Ezra D."/>
            <person name="Gonzalez J."/>
            <person name="Henrissat B."/>
            <person name="Kuo A."/>
            <person name="Liang C."/>
            <person name="Lipzen A."/>
            <person name="Lutzoni F."/>
            <person name="Magnuson J."/>
            <person name="Mondo S."/>
            <person name="Nolan M."/>
            <person name="Ohm R."/>
            <person name="Pangilinan J."/>
            <person name="Park H.-J."/>
            <person name="Ramirez L."/>
            <person name="Alfaro M."/>
            <person name="Sun H."/>
            <person name="Tritt A."/>
            <person name="Yoshinaga Y."/>
            <person name="Zwiers L.-H."/>
            <person name="Turgeon B."/>
            <person name="Goodwin S."/>
            <person name="Spatafora J."/>
            <person name="Crous P."/>
            <person name="Grigoriev I."/>
        </authorList>
    </citation>
    <scope>NUCLEOTIDE SEQUENCE</scope>
    <source>
        <strain evidence="1">CBS 119687</strain>
    </source>
</reference>
<gene>
    <name evidence="1" type="ORF">P153DRAFT_398096</name>
</gene>
<keyword evidence="2" id="KW-1185">Reference proteome</keyword>
<dbReference type="AlphaFoldDB" id="A0A6A6AB29"/>
<organism evidence="1 2">
    <name type="scientific">Dothidotthia symphoricarpi CBS 119687</name>
    <dbReference type="NCBI Taxonomy" id="1392245"/>
    <lineage>
        <taxon>Eukaryota</taxon>
        <taxon>Fungi</taxon>
        <taxon>Dikarya</taxon>
        <taxon>Ascomycota</taxon>
        <taxon>Pezizomycotina</taxon>
        <taxon>Dothideomycetes</taxon>
        <taxon>Pleosporomycetidae</taxon>
        <taxon>Pleosporales</taxon>
        <taxon>Dothidotthiaceae</taxon>
        <taxon>Dothidotthia</taxon>
    </lineage>
</organism>
<dbReference type="GeneID" id="54412042"/>
<dbReference type="EMBL" id="ML977509">
    <property type="protein sequence ID" value="KAF2128254.1"/>
    <property type="molecule type" value="Genomic_DNA"/>
</dbReference>
<dbReference type="OrthoDB" id="3501261at2759"/>
<dbReference type="Proteomes" id="UP000799771">
    <property type="component" value="Unassembled WGS sequence"/>
</dbReference>
<dbReference type="RefSeq" id="XP_033522643.1">
    <property type="nucleotide sequence ID" value="XM_033671610.1"/>
</dbReference>
<evidence type="ECO:0000313" key="1">
    <source>
        <dbReference type="EMBL" id="KAF2128254.1"/>
    </source>
</evidence>
<accession>A0A6A6AB29</accession>
<protein>
    <submittedName>
        <fullName evidence="1">Uncharacterized protein</fullName>
    </submittedName>
</protein>
<evidence type="ECO:0000313" key="2">
    <source>
        <dbReference type="Proteomes" id="UP000799771"/>
    </source>
</evidence>
<proteinExistence type="predicted"/>